<name>A0A1K1LGK0_9BACT</name>
<accession>A0A1K1LGK0</accession>
<organism evidence="1 2">
    <name type="scientific">Desulfovibrio piger</name>
    <dbReference type="NCBI Taxonomy" id="901"/>
    <lineage>
        <taxon>Bacteria</taxon>
        <taxon>Pseudomonadati</taxon>
        <taxon>Thermodesulfobacteriota</taxon>
        <taxon>Desulfovibrionia</taxon>
        <taxon>Desulfovibrionales</taxon>
        <taxon>Desulfovibrionaceae</taxon>
        <taxon>Desulfovibrio</taxon>
    </lineage>
</organism>
<proteinExistence type="predicted"/>
<gene>
    <name evidence="1" type="ORF">DESPIGER_2020</name>
</gene>
<dbReference type="KEGG" id="dpg:DESPIGER_2020"/>
<dbReference type="Proteomes" id="UP000186323">
    <property type="component" value="Chromosome I"/>
</dbReference>
<dbReference type="AlphaFoldDB" id="A0A1K1LGK0"/>
<dbReference type="EMBL" id="LT630450">
    <property type="protein sequence ID" value="SFV73844.1"/>
    <property type="molecule type" value="Genomic_DNA"/>
</dbReference>
<evidence type="ECO:0000313" key="2">
    <source>
        <dbReference type="Proteomes" id="UP000186323"/>
    </source>
</evidence>
<evidence type="ECO:0000313" key="1">
    <source>
        <dbReference type="EMBL" id="SFV73844.1"/>
    </source>
</evidence>
<protein>
    <submittedName>
        <fullName evidence="1">Uncharacterized protein</fullName>
    </submittedName>
</protein>
<keyword evidence="2" id="KW-1185">Reference proteome</keyword>
<sequence length="46" mass="5138">MHAVNIFPVIPTCYQNEQQQGPVVFRPECGKWRFSPPTPPVTAGDP</sequence>
<reference evidence="2" key="1">
    <citation type="submission" date="2016-10" db="EMBL/GenBank/DDBJ databases">
        <authorList>
            <person name="Wegmann U."/>
        </authorList>
    </citation>
    <scope>NUCLEOTIDE SEQUENCE [LARGE SCALE GENOMIC DNA]</scope>
</reference>